<gene>
    <name evidence="2" type="ORF">ELUCI_v1c05870</name>
</gene>
<evidence type="ECO:0000313" key="3">
    <source>
        <dbReference type="Proteomes" id="UP000237865"/>
    </source>
</evidence>
<keyword evidence="1" id="KW-1133">Transmembrane helix</keyword>
<dbReference type="EMBL" id="PHNE01000002">
    <property type="protein sequence ID" value="PPE05494.1"/>
    <property type="molecule type" value="Genomic_DNA"/>
</dbReference>
<keyword evidence="1" id="KW-0472">Membrane</keyword>
<reference evidence="2 3" key="1">
    <citation type="submission" date="2017-11" db="EMBL/GenBank/DDBJ databases">
        <title>Genome sequence of Entomoplasma lucivorax PIPN-2 (ATCC 49196).</title>
        <authorList>
            <person name="Lo W.-S."/>
            <person name="Gasparich G.E."/>
            <person name="Kuo C.-H."/>
        </authorList>
    </citation>
    <scope>NUCLEOTIDE SEQUENCE [LARGE SCALE GENOMIC DNA]</scope>
    <source>
        <strain evidence="2 3">PIPN-2</strain>
    </source>
</reference>
<feature type="transmembrane region" description="Helical" evidence="1">
    <location>
        <begin position="36"/>
        <end position="54"/>
    </location>
</feature>
<dbReference type="Pfam" id="PF14808">
    <property type="entry name" value="TMEM164"/>
    <property type="match status" value="1"/>
</dbReference>
<dbReference type="RefSeq" id="WP_028126347.1">
    <property type="nucleotide sequence ID" value="NZ_PHNE01000002.1"/>
</dbReference>
<evidence type="ECO:0000256" key="1">
    <source>
        <dbReference type="SAM" id="Phobius"/>
    </source>
</evidence>
<proteinExistence type="predicted"/>
<accession>A0A2S5RDW4</accession>
<dbReference type="Proteomes" id="UP000237865">
    <property type="component" value="Unassembled WGS sequence"/>
</dbReference>
<feature type="transmembrane region" description="Helical" evidence="1">
    <location>
        <begin position="86"/>
        <end position="106"/>
    </location>
</feature>
<feature type="transmembrane region" description="Helical" evidence="1">
    <location>
        <begin position="152"/>
        <end position="173"/>
    </location>
</feature>
<protein>
    <submittedName>
        <fullName evidence="2">Uncharacterized protein</fullName>
    </submittedName>
</protein>
<organism evidence="2 3">
    <name type="scientific">Williamsoniiplasma lucivorax</name>
    <dbReference type="NCBI Taxonomy" id="209274"/>
    <lineage>
        <taxon>Bacteria</taxon>
        <taxon>Bacillati</taxon>
        <taxon>Mycoplasmatota</taxon>
        <taxon>Mollicutes</taxon>
        <taxon>Entomoplasmatales</taxon>
        <taxon>Williamsoniiplasma</taxon>
    </lineage>
</organism>
<comment type="caution">
    <text evidence="2">The sequence shown here is derived from an EMBL/GenBank/DDBJ whole genome shotgun (WGS) entry which is preliminary data.</text>
</comment>
<name>A0A2S5RDW4_9MOLU</name>
<feature type="transmembrane region" description="Helical" evidence="1">
    <location>
        <begin position="6"/>
        <end position="24"/>
    </location>
</feature>
<dbReference type="AlphaFoldDB" id="A0A2S5RDW4"/>
<sequence length="282" mass="32807">MSHIAEYLVGMIVSILVITSMFVFHKFWAKTTKTYWVRIILFAWMLGNQIYIVIFENITFDWELCYILAWSAVILMACPTKLQIDLFMPLVMVGPILAIGGGFVGTAKEFGFDHFRYWNYYFAHLGIIVSYLYIYLYDFTGARLSWQSIRRSAIFSVLLLTFVMVWNMAYIPVGTNPLESLPVGTKPNGHWGKNYIYKFIFDNLGLGYLNLLAQYFIMIFGFSWILFPLCYTMMFFARPIYANQGTEKLKFDIHEEILGIKKIVTKQNLQKVYATIALKIKG</sequence>
<feature type="transmembrane region" description="Helical" evidence="1">
    <location>
        <begin position="212"/>
        <end position="231"/>
    </location>
</feature>
<keyword evidence="1" id="KW-0812">Transmembrane</keyword>
<keyword evidence="3" id="KW-1185">Reference proteome</keyword>
<evidence type="ECO:0000313" key="2">
    <source>
        <dbReference type="EMBL" id="PPE05494.1"/>
    </source>
</evidence>
<feature type="transmembrane region" description="Helical" evidence="1">
    <location>
        <begin position="118"/>
        <end position="140"/>
    </location>
</feature>